<reference evidence="2 3" key="1">
    <citation type="journal article" date="2018" name="Cell">
        <title>The Chara Genome: Secondary Complexity and Implications for Plant Terrestrialization.</title>
        <authorList>
            <person name="Nishiyama T."/>
            <person name="Sakayama H."/>
            <person name="Vries J.D."/>
            <person name="Buschmann H."/>
            <person name="Saint-Marcoux D."/>
            <person name="Ullrich K.K."/>
            <person name="Haas F.B."/>
            <person name="Vanderstraeten L."/>
            <person name="Becker D."/>
            <person name="Lang D."/>
            <person name="Vosolsobe S."/>
            <person name="Rombauts S."/>
            <person name="Wilhelmsson P.K.I."/>
            <person name="Janitza P."/>
            <person name="Kern R."/>
            <person name="Heyl A."/>
            <person name="Rumpler F."/>
            <person name="Villalobos L.I.A.C."/>
            <person name="Clay J.M."/>
            <person name="Skokan R."/>
            <person name="Toyoda A."/>
            <person name="Suzuki Y."/>
            <person name="Kagoshima H."/>
            <person name="Schijlen E."/>
            <person name="Tajeshwar N."/>
            <person name="Catarino B."/>
            <person name="Hetherington A.J."/>
            <person name="Saltykova A."/>
            <person name="Bonnot C."/>
            <person name="Breuninger H."/>
            <person name="Symeonidi A."/>
            <person name="Radhakrishnan G.V."/>
            <person name="Van Nieuwerburgh F."/>
            <person name="Deforce D."/>
            <person name="Chang C."/>
            <person name="Karol K.G."/>
            <person name="Hedrich R."/>
            <person name="Ulvskov P."/>
            <person name="Glockner G."/>
            <person name="Delwiche C.F."/>
            <person name="Petrasek J."/>
            <person name="Van de Peer Y."/>
            <person name="Friml J."/>
            <person name="Beilby M."/>
            <person name="Dolan L."/>
            <person name="Kohara Y."/>
            <person name="Sugano S."/>
            <person name="Fujiyama A."/>
            <person name="Delaux P.-M."/>
            <person name="Quint M."/>
            <person name="TheiBen G."/>
            <person name="Hagemann M."/>
            <person name="Harholt J."/>
            <person name="Dunand C."/>
            <person name="Zachgo S."/>
            <person name="Langdale J."/>
            <person name="Maumus F."/>
            <person name="Straeten D.V.D."/>
            <person name="Gould S.B."/>
            <person name="Rensing S.A."/>
        </authorList>
    </citation>
    <scope>NUCLEOTIDE SEQUENCE [LARGE SCALE GENOMIC DNA]</scope>
    <source>
        <strain evidence="2 3">S276</strain>
    </source>
</reference>
<feature type="compositionally biased region" description="Polar residues" evidence="1">
    <location>
        <begin position="329"/>
        <end position="351"/>
    </location>
</feature>
<name>A0A388MA49_CHABU</name>
<feature type="compositionally biased region" description="Basic and acidic residues" evidence="1">
    <location>
        <begin position="479"/>
        <end position="501"/>
    </location>
</feature>
<protein>
    <submittedName>
        <fullName evidence="2">Uncharacterized protein</fullName>
    </submittedName>
</protein>
<sequence length="501" mass="54950">MDVLEEGQVEGGGYGGDTIVTYVAPTVELRDWLINVQRVEEVQLAEVRGEVSLLPWKSPVELQAAKLAERRRWPWVKVYKPSTLAAKWMRGAVEYFYGPIAEEQAFNEEDREYTQGPLKNPLKITVAVATGPYKQQPEIREAGEQGGSSCRQGRHVGGESQAEEGKGGRGAATVQGEEGGVADLRSSLAVDGGGEGPKGSRTGCRGSVRTDSLSKAPDRGREEVEEGNTNKTKEMDCMGIDNGEEGQEDTQRPTMQDMGTGGEQWKTGIAKLEQVDAQGWQVYDPPIIMDRDKHGSLPKGARGRRELMTEGPFKGSSSAECLPVPTYSSAMAESSGTHTRQQRLKQGTTSHNTRERERNPMGGKGLGPRYWLRGRRDVLSSPSTSLIPRDASYGLSVVRMPRGREDDDSSTSPGTDSSETEHSGTQREEDQDENESELDSGKDQEEGQQSDQSSSSDSTKRGGQQSKQQEEISGAKSMRGAEEKHDSQRQQRERQEAIPWD</sequence>
<feature type="compositionally biased region" description="Basic and acidic residues" evidence="1">
    <location>
        <begin position="419"/>
        <end position="428"/>
    </location>
</feature>
<feature type="region of interest" description="Disordered" evidence="1">
    <location>
        <begin position="139"/>
        <end position="262"/>
    </location>
</feature>
<accession>A0A388MA49</accession>
<organism evidence="2 3">
    <name type="scientific">Chara braunii</name>
    <name type="common">Braun's stonewort</name>
    <dbReference type="NCBI Taxonomy" id="69332"/>
    <lineage>
        <taxon>Eukaryota</taxon>
        <taxon>Viridiplantae</taxon>
        <taxon>Streptophyta</taxon>
        <taxon>Charophyceae</taxon>
        <taxon>Charales</taxon>
        <taxon>Characeae</taxon>
        <taxon>Chara</taxon>
    </lineage>
</organism>
<gene>
    <name evidence="2" type="ORF">CBR_g52406</name>
</gene>
<feature type="region of interest" description="Disordered" evidence="1">
    <location>
        <begin position="329"/>
        <end position="501"/>
    </location>
</feature>
<proteinExistence type="predicted"/>
<keyword evidence="3" id="KW-1185">Reference proteome</keyword>
<dbReference type="AlphaFoldDB" id="A0A388MA49"/>
<dbReference type="EMBL" id="BFEA01000908">
    <property type="protein sequence ID" value="GBG91451.1"/>
    <property type="molecule type" value="Genomic_DNA"/>
</dbReference>
<evidence type="ECO:0000256" key="1">
    <source>
        <dbReference type="SAM" id="MobiDB-lite"/>
    </source>
</evidence>
<evidence type="ECO:0000313" key="3">
    <source>
        <dbReference type="Proteomes" id="UP000265515"/>
    </source>
</evidence>
<dbReference type="Gramene" id="GBG91451">
    <property type="protein sequence ID" value="GBG91451"/>
    <property type="gene ID" value="CBR_g52406"/>
</dbReference>
<comment type="caution">
    <text evidence="2">The sequence shown here is derived from an EMBL/GenBank/DDBJ whole genome shotgun (WGS) entry which is preliminary data.</text>
</comment>
<dbReference type="Proteomes" id="UP000265515">
    <property type="component" value="Unassembled WGS sequence"/>
</dbReference>
<feature type="compositionally biased region" description="Acidic residues" evidence="1">
    <location>
        <begin position="429"/>
        <end position="438"/>
    </location>
</feature>
<evidence type="ECO:0000313" key="2">
    <source>
        <dbReference type="EMBL" id="GBG91451.1"/>
    </source>
</evidence>